<dbReference type="Gene3D" id="3.30.300.30">
    <property type="match status" value="1"/>
</dbReference>
<feature type="domain" description="Carrier" evidence="5">
    <location>
        <begin position="586"/>
        <end position="632"/>
    </location>
</feature>
<feature type="compositionally biased region" description="Low complexity" evidence="3">
    <location>
        <begin position="159"/>
        <end position="173"/>
    </location>
</feature>
<evidence type="ECO:0008006" key="9">
    <source>
        <dbReference type="Google" id="ProtNLM"/>
    </source>
</evidence>
<reference evidence="7 8" key="1">
    <citation type="journal article" date="2019" name="Int. J. Syst. Evol. Microbiol.">
        <title>The Global Catalogue of Microorganisms (GCM) 10K type strain sequencing project: providing services to taxonomists for standard genome sequencing and annotation.</title>
        <authorList>
            <consortium name="The Broad Institute Genomics Platform"/>
            <consortium name="The Broad Institute Genome Sequencing Center for Infectious Disease"/>
            <person name="Wu L."/>
            <person name="Ma J."/>
        </authorList>
    </citation>
    <scope>NUCLEOTIDE SEQUENCE [LARGE SCALE GENOMIC DNA]</scope>
    <source>
        <strain evidence="7 8">JCM 12696</strain>
    </source>
</reference>
<dbReference type="PANTHER" id="PTHR44845">
    <property type="entry name" value="CARRIER DOMAIN-CONTAINING PROTEIN"/>
    <property type="match status" value="1"/>
</dbReference>
<dbReference type="Gene3D" id="1.10.1200.10">
    <property type="entry name" value="ACP-like"/>
    <property type="match status" value="1"/>
</dbReference>
<gene>
    <name evidence="7" type="ORF">GCM10009654_53070</name>
</gene>
<feature type="region of interest" description="Disordered" evidence="3">
    <location>
        <begin position="544"/>
        <end position="573"/>
    </location>
</feature>
<dbReference type="SUPFAM" id="SSF47336">
    <property type="entry name" value="ACP-like"/>
    <property type="match status" value="1"/>
</dbReference>
<organism evidence="7 8">
    <name type="scientific">Streptomyces hebeiensis</name>
    <dbReference type="NCBI Taxonomy" id="229486"/>
    <lineage>
        <taxon>Bacteria</taxon>
        <taxon>Bacillati</taxon>
        <taxon>Actinomycetota</taxon>
        <taxon>Actinomycetes</taxon>
        <taxon>Kitasatosporales</taxon>
        <taxon>Streptomycetaceae</taxon>
        <taxon>Streptomyces</taxon>
    </lineage>
</organism>
<dbReference type="NCBIfam" id="TIGR01733">
    <property type="entry name" value="AA-adenyl-dom"/>
    <property type="match status" value="1"/>
</dbReference>
<dbReference type="InterPro" id="IPR013120">
    <property type="entry name" value="FAR_NAD-bd"/>
</dbReference>
<name>A0ABN1V1M0_9ACTN</name>
<evidence type="ECO:0000259" key="5">
    <source>
        <dbReference type="Pfam" id="PF00550"/>
    </source>
</evidence>
<dbReference type="NCBIfam" id="TIGR01746">
    <property type="entry name" value="Thioester-redct"/>
    <property type="match status" value="1"/>
</dbReference>
<accession>A0ABN1V1M0</accession>
<dbReference type="PANTHER" id="PTHR44845:SF6">
    <property type="entry name" value="BETA-ALANINE-ACTIVATING ENZYME"/>
    <property type="match status" value="1"/>
</dbReference>
<protein>
    <recommendedName>
        <fullName evidence="9">Thioester reductase</fullName>
    </recommendedName>
</protein>
<feature type="region of interest" description="Disordered" evidence="3">
    <location>
        <begin position="1"/>
        <end position="33"/>
    </location>
</feature>
<dbReference type="Pfam" id="PF00550">
    <property type="entry name" value="PP-binding"/>
    <property type="match status" value="1"/>
</dbReference>
<feature type="domain" description="Thioester reductase (TE)" evidence="6">
    <location>
        <begin position="705"/>
        <end position="941"/>
    </location>
</feature>
<keyword evidence="2" id="KW-0597">Phosphoprotein</keyword>
<proteinExistence type="predicted"/>
<dbReference type="SUPFAM" id="SSF51735">
    <property type="entry name" value="NAD(P)-binding Rossmann-fold domains"/>
    <property type="match status" value="1"/>
</dbReference>
<feature type="domain" description="AMP-dependent synthetase/ligase" evidence="4">
    <location>
        <begin position="38"/>
        <end position="404"/>
    </location>
</feature>
<dbReference type="InterPro" id="IPR036736">
    <property type="entry name" value="ACP-like_sf"/>
</dbReference>
<keyword evidence="8" id="KW-1185">Reference proteome</keyword>
<dbReference type="InterPro" id="IPR010071">
    <property type="entry name" value="AA_adenyl_dom"/>
</dbReference>
<evidence type="ECO:0000256" key="1">
    <source>
        <dbReference type="ARBA" id="ARBA00022450"/>
    </source>
</evidence>
<dbReference type="SUPFAM" id="SSF56801">
    <property type="entry name" value="Acetyl-CoA synthetase-like"/>
    <property type="match status" value="1"/>
</dbReference>
<evidence type="ECO:0000259" key="6">
    <source>
        <dbReference type="Pfam" id="PF07993"/>
    </source>
</evidence>
<feature type="region of interest" description="Disordered" evidence="3">
    <location>
        <begin position="159"/>
        <end position="182"/>
    </location>
</feature>
<dbReference type="InterPro" id="IPR020845">
    <property type="entry name" value="AMP-binding_CS"/>
</dbReference>
<dbReference type="RefSeq" id="WP_344281689.1">
    <property type="nucleotide sequence ID" value="NZ_BAAAKV010000057.1"/>
</dbReference>
<comment type="caution">
    <text evidence="7">The sequence shown here is derived from an EMBL/GenBank/DDBJ whole genome shotgun (WGS) entry which is preliminary data.</text>
</comment>
<evidence type="ECO:0000256" key="3">
    <source>
        <dbReference type="SAM" id="MobiDB-lite"/>
    </source>
</evidence>
<evidence type="ECO:0000313" key="8">
    <source>
        <dbReference type="Proteomes" id="UP001501371"/>
    </source>
</evidence>
<dbReference type="CDD" id="cd05235">
    <property type="entry name" value="SDR_e1"/>
    <property type="match status" value="1"/>
</dbReference>
<evidence type="ECO:0000259" key="4">
    <source>
        <dbReference type="Pfam" id="PF00501"/>
    </source>
</evidence>
<dbReference type="CDD" id="cd12117">
    <property type="entry name" value="A_NRPS_Srf_like"/>
    <property type="match status" value="1"/>
</dbReference>
<dbReference type="InterPro" id="IPR000873">
    <property type="entry name" value="AMP-dep_synth/lig_dom"/>
</dbReference>
<dbReference type="Pfam" id="PF00501">
    <property type="entry name" value="AMP-binding"/>
    <property type="match status" value="1"/>
</dbReference>
<feature type="compositionally biased region" description="Low complexity" evidence="3">
    <location>
        <begin position="544"/>
        <end position="558"/>
    </location>
</feature>
<keyword evidence="1" id="KW-0596">Phosphopantetheine</keyword>
<dbReference type="InterPro" id="IPR009081">
    <property type="entry name" value="PP-bd_ACP"/>
</dbReference>
<dbReference type="Gene3D" id="3.40.50.980">
    <property type="match status" value="2"/>
</dbReference>
<dbReference type="Gene3D" id="2.30.38.10">
    <property type="entry name" value="Luciferase, Domain 3"/>
    <property type="match status" value="1"/>
</dbReference>
<sequence length="1109" mass="116536">MSNTLPRPDIRTDLSTHSRLPGPPPRVYPRDRSLPELFEDRARSTPEAPAARYGDTVLTYGELGALSDRLAARLLAAHVAPGSAVGVCGSRSLEALVAFLGVLKAGCAYVPLDEDHPPARLRAMAEDAGVHTAVVLPGGTRRVRGLRTLIGVDPVAAGASGGDASAGRPSGAGERAAVPWPPAGTALPAARATDRAYVMFTSGSTGRPKPVAIPHRGVAQLVLADAELTPPGPGDGVLHGYGLSSDASTIEIWSALLGGACLVLVDRAELLSPAALEDRFRAQGVTVAYLTTSVFHHVARTRPAALEPLRFASAGGEAMDPALARAVQEACPHTTLVNFYGPTENSVVSTAHVLPKLTGEEESVPIGRPFAASTCHVLRADGGPAAPGEEGELYVGGDGLALEYIGDPELTARRFVDAPHEPGGRLYRTGDRVVRTEDGLLVYRGRLDRQVKVRGQRIELDEVEARLRCHDEVGEAVVELRAGALTAYLTPARPGGTVPVDELRRYCVQWLPAQAVPILVPRDRFPVTSGGKVDRKRLLAETAAEPAAGPGPTGAAPADGSVQGSGTAKTAARTTPAGKVTGVLDALAEVWQLVLRVRPAPSDNFFHIGGDSLLAAEVVTRTLAFLGLALSLGSTLIRALLTDPTLEGYAAAVGAHRGGGAGAGRTGAGGPGADIDFERETELGFTLPPAEGPEPRPGDPADVLLTGASGFVGAFLLDRLLRETTARIHCPVRASGPAHAERRVLAALTRYGLDADEAARRRLVCFPGDLAAPRLGLSPEHTAELAGCLDLVIHNGAQVNFLYPYTALRAANVDGTREIVRLAAPRRVPVHFLSTVAVLAGFGAEGRREVDEDVPLAHADRLTMGYAESKWVAEGLLGRAARQGLPVAVHRPYEVTGDRLHGACNTETAICSLFKTIAETGLAPDIALPMDFVPVDHVAESVVHIATRHPATGRVYHHTNPRPAVLGDVLARMRAAGCEMTMLPYEEWVSELVRHVAANPTSPTAPFVSLCVDRVNKGDISVKELYLEDIFPRLSRRNTEGALAGSGFDCPPVDAALLDRYLEFFFTSGYIPRPGPARDAVSREAARAVQVLAESVGSAEPETAGASAG</sequence>
<dbReference type="Proteomes" id="UP001501371">
    <property type="component" value="Unassembled WGS sequence"/>
</dbReference>
<dbReference type="PIRSF" id="PIRSF001617">
    <property type="entry name" value="Alpha-AR"/>
    <property type="match status" value="1"/>
</dbReference>
<dbReference type="PROSITE" id="PS00455">
    <property type="entry name" value="AMP_BINDING"/>
    <property type="match status" value="1"/>
</dbReference>
<evidence type="ECO:0000313" key="7">
    <source>
        <dbReference type="EMBL" id="GAA1188891.1"/>
    </source>
</evidence>
<dbReference type="InterPro" id="IPR045851">
    <property type="entry name" value="AMP-bd_C_sf"/>
</dbReference>
<dbReference type="Pfam" id="PF07993">
    <property type="entry name" value="NAD_binding_4"/>
    <property type="match status" value="1"/>
</dbReference>
<dbReference type="InterPro" id="IPR010080">
    <property type="entry name" value="Thioester_reductase-like_dom"/>
</dbReference>
<dbReference type="InterPro" id="IPR036291">
    <property type="entry name" value="NAD(P)-bd_dom_sf"/>
</dbReference>
<dbReference type="Gene3D" id="3.40.50.720">
    <property type="entry name" value="NAD(P)-binding Rossmann-like Domain"/>
    <property type="match status" value="1"/>
</dbReference>
<dbReference type="EMBL" id="BAAAKV010000057">
    <property type="protein sequence ID" value="GAA1188891.1"/>
    <property type="molecule type" value="Genomic_DNA"/>
</dbReference>
<evidence type="ECO:0000256" key="2">
    <source>
        <dbReference type="ARBA" id="ARBA00022553"/>
    </source>
</evidence>